<name>A0A250KZR1_9GAMM</name>
<feature type="transmembrane region" description="Helical" evidence="1">
    <location>
        <begin position="20"/>
        <end position="40"/>
    </location>
</feature>
<gene>
    <name evidence="2" type="ORF">sS8_5198</name>
</gene>
<evidence type="ECO:0000256" key="1">
    <source>
        <dbReference type="SAM" id="Phobius"/>
    </source>
</evidence>
<proteinExistence type="predicted"/>
<dbReference type="KEGG" id="mmai:sS8_5198"/>
<dbReference type="AlphaFoldDB" id="A0A250KZR1"/>
<keyword evidence="1" id="KW-0812">Transmembrane</keyword>
<evidence type="ECO:0000313" key="3">
    <source>
        <dbReference type="Proteomes" id="UP000266313"/>
    </source>
</evidence>
<dbReference type="OrthoDB" id="8481264at2"/>
<dbReference type="EMBL" id="AP017928">
    <property type="protein sequence ID" value="BBA37120.1"/>
    <property type="molecule type" value="Genomic_DNA"/>
</dbReference>
<dbReference type="InterPro" id="IPR007746">
    <property type="entry name" value="MerE"/>
</dbReference>
<dbReference type="Pfam" id="PF05052">
    <property type="entry name" value="MerE"/>
    <property type="match status" value="1"/>
</dbReference>
<evidence type="ECO:0000313" key="2">
    <source>
        <dbReference type="EMBL" id="BBA37120.1"/>
    </source>
</evidence>
<organism evidence="2 3">
    <name type="scientific">Methylocaldum marinum</name>
    <dbReference type="NCBI Taxonomy" id="1432792"/>
    <lineage>
        <taxon>Bacteria</taxon>
        <taxon>Pseudomonadati</taxon>
        <taxon>Pseudomonadota</taxon>
        <taxon>Gammaproteobacteria</taxon>
        <taxon>Methylococcales</taxon>
        <taxon>Methylococcaceae</taxon>
        <taxon>Methylocaldum</taxon>
    </lineage>
</organism>
<keyword evidence="1" id="KW-0472">Membrane</keyword>
<reference evidence="2 3" key="1">
    <citation type="submission" date="2016-12" db="EMBL/GenBank/DDBJ databases">
        <title>Genome sequencing of Methylocaldum marinum.</title>
        <authorList>
            <person name="Takeuchi M."/>
            <person name="Kamagata Y."/>
            <person name="Hiraoka S."/>
            <person name="Oshima K."/>
            <person name="Hattori M."/>
            <person name="Iwasaki W."/>
        </authorList>
    </citation>
    <scope>NUCLEOTIDE SEQUENCE [LARGE SCALE GENOMIC DNA]</scope>
    <source>
        <strain evidence="2 3">S8</strain>
    </source>
</reference>
<dbReference type="Proteomes" id="UP000266313">
    <property type="component" value="Chromosome"/>
</dbReference>
<dbReference type="RefSeq" id="WP_119632159.1">
    <property type="nucleotide sequence ID" value="NZ_AP017928.1"/>
</dbReference>
<dbReference type="GO" id="GO:0015097">
    <property type="term" value="F:mercury ion transmembrane transporter activity"/>
    <property type="evidence" value="ECO:0007669"/>
    <property type="project" value="InterPro"/>
</dbReference>
<sequence length="78" mass="8149">MNGPERLPTGTRKPFTGYLWGALAVLTCPCHLPILAVVLAGTTAGAFLGEHWGIAALTLTGLFVLSVARLLRAFRGGS</sequence>
<dbReference type="GO" id="GO:0016020">
    <property type="term" value="C:membrane"/>
    <property type="evidence" value="ECO:0007669"/>
    <property type="project" value="InterPro"/>
</dbReference>
<keyword evidence="3" id="KW-1185">Reference proteome</keyword>
<dbReference type="NCBIfam" id="NF010310">
    <property type="entry name" value="PRK13747.1"/>
    <property type="match status" value="1"/>
</dbReference>
<accession>A0A250KZR1</accession>
<keyword evidence="1" id="KW-1133">Transmembrane helix</keyword>
<protein>
    <submittedName>
        <fullName evidence="2">Mercuric transport protein, merE</fullName>
    </submittedName>
</protein>
<feature type="transmembrane region" description="Helical" evidence="1">
    <location>
        <begin position="52"/>
        <end position="71"/>
    </location>
</feature>